<dbReference type="Pfam" id="PF13419">
    <property type="entry name" value="HAD_2"/>
    <property type="match status" value="1"/>
</dbReference>
<dbReference type="SFLD" id="SFLDS00003">
    <property type="entry name" value="Haloacid_Dehalogenase"/>
    <property type="match status" value="1"/>
</dbReference>
<organism evidence="1 2">
    <name type="scientific">Eubacterium ventriosum</name>
    <dbReference type="NCBI Taxonomy" id="39496"/>
    <lineage>
        <taxon>Bacteria</taxon>
        <taxon>Bacillati</taxon>
        <taxon>Bacillota</taxon>
        <taxon>Clostridia</taxon>
        <taxon>Eubacteriales</taxon>
        <taxon>Eubacteriaceae</taxon>
        <taxon>Eubacterium</taxon>
    </lineage>
</organism>
<accession>A0A413RC35</accession>
<sequence length="217" mass="24488">MNIPKVAIFDMDGLIFNTERQFFKFESMVHKKYGYPSRIEDFTQTLGLSFDSVKEVHKKIFGEDFSTEQIFKETRELVAKDVEENGLEIMKGIPELLEFFKGNGTICCVASSTVTPMVEKYLNIAGIRDYFKHIIGGDQVKNSKPNPEIFLKALGKTPFNKDEAVIFEDSENGIRAAHAAGIPVICIPDLKYPNDSLKELPIHIVDSALDVIDLYSE</sequence>
<dbReference type="SFLD" id="SFLDG01135">
    <property type="entry name" value="C1.5.6:_HAD__Beta-PGM__Phospha"/>
    <property type="match status" value="1"/>
</dbReference>
<dbReference type="InterPro" id="IPR036412">
    <property type="entry name" value="HAD-like_sf"/>
</dbReference>
<dbReference type="InterPro" id="IPR006439">
    <property type="entry name" value="HAD-SF_hydro_IA"/>
</dbReference>
<dbReference type="AlphaFoldDB" id="A0A413RC35"/>
<evidence type="ECO:0000313" key="2">
    <source>
        <dbReference type="Proteomes" id="UP000284779"/>
    </source>
</evidence>
<dbReference type="NCBIfam" id="TIGR01509">
    <property type="entry name" value="HAD-SF-IA-v3"/>
    <property type="match status" value="1"/>
</dbReference>
<dbReference type="Gene3D" id="3.40.50.1000">
    <property type="entry name" value="HAD superfamily/HAD-like"/>
    <property type="match status" value="1"/>
</dbReference>
<dbReference type="InterPro" id="IPR041492">
    <property type="entry name" value="HAD_2"/>
</dbReference>
<dbReference type="InterPro" id="IPR023214">
    <property type="entry name" value="HAD_sf"/>
</dbReference>
<dbReference type="SFLD" id="SFLDG01129">
    <property type="entry name" value="C1.5:_HAD__Beta-PGM__Phosphata"/>
    <property type="match status" value="1"/>
</dbReference>
<comment type="caution">
    <text evidence="1">The sequence shown here is derived from an EMBL/GenBank/DDBJ whole genome shotgun (WGS) entry which is preliminary data.</text>
</comment>
<evidence type="ECO:0000313" key="1">
    <source>
        <dbReference type="EMBL" id="RHA20178.1"/>
    </source>
</evidence>
<dbReference type="PANTHER" id="PTHR18901:SF38">
    <property type="entry name" value="PSEUDOURIDINE-5'-PHOSPHATASE"/>
    <property type="match status" value="1"/>
</dbReference>
<name>A0A413RC35_9FIRM</name>
<reference evidence="1 2" key="1">
    <citation type="submission" date="2018-08" db="EMBL/GenBank/DDBJ databases">
        <title>A genome reference for cultivated species of the human gut microbiota.</title>
        <authorList>
            <person name="Zou Y."/>
            <person name="Xue W."/>
            <person name="Luo G."/>
        </authorList>
    </citation>
    <scope>NUCLEOTIDE SEQUENCE [LARGE SCALE GENOMIC DNA]</scope>
    <source>
        <strain evidence="1 2">AM44-11BH</strain>
    </source>
</reference>
<dbReference type="Gene3D" id="1.10.150.240">
    <property type="entry name" value="Putative phosphatase, domain 2"/>
    <property type="match status" value="1"/>
</dbReference>
<dbReference type="RefSeq" id="WP_117969717.1">
    <property type="nucleotide sequence ID" value="NZ_CAUBDO010000021.1"/>
</dbReference>
<keyword evidence="2" id="KW-1185">Reference proteome</keyword>
<dbReference type="EMBL" id="QSFD01000002">
    <property type="protein sequence ID" value="RHA20178.1"/>
    <property type="molecule type" value="Genomic_DNA"/>
</dbReference>
<dbReference type="SUPFAM" id="SSF56784">
    <property type="entry name" value="HAD-like"/>
    <property type="match status" value="1"/>
</dbReference>
<dbReference type="InterPro" id="IPR023198">
    <property type="entry name" value="PGP-like_dom2"/>
</dbReference>
<dbReference type="Proteomes" id="UP000284779">
    <property type="component" value="Unassembled WGS sequence"/>
</dbReference>
<dbReference type="PANTHER" id="PTHR18901">
    <property type="entry name" value="2-DEOXYGLUCOSE-6-PHOSPHATE PHOSPHATASE 2"/>
    <property type="match status" value="1"/>
</dbReference>
<protein>
    <submittedName>
        <fullName evidence="1">HAD family phosphatase</fullName>
    </submittedName>
</protein>
<proteinExistence type="predicted"/>
<gene>
    <name evidence="1" type="ORF">DW944_03320</name>
</gene>